<feature type="domain" description="Radical SAM core" evidence="8">
    <location>
        <begin position="60"/>
        <end position="167"/>
    </location>
</feature>
<evidence type="ECO:0000256" key="4">
    <source>
        <dbReference type="ARBA" id="ARBA00022723"/>
    </source>
</evidence>
<dbReference type="SUPFAM" id="SSF102114">
    <property type="entry name" value="Radical SAM enzymes"/>
    <property type="match status" value="1"/>
</dbReference>
<dbReference type="GO" id="GO:0046872">
    <property type="term" value="F:metal ion binding"/>
    <property type="evidence" value="ECO:0007669"/>
    <property type="project" value="UniProtKB-KW"/>
</dbReference>
<dbReference type="Gene3D" id="3.20.20.70">
    <property type="entry name" value="Aldolase class I"/>
    <property type="match status" value="1"/>
</dbReference>
<dbReference type="SFLD" id="SFLDS00029">
    <property type="entry name" value="Radical_SAM"/>
    <property type="match status" value="1"/>
</dbReference>
<evidence type="ECO:0000256" key="6">
    <source>
        <dbReference type="ARBA" id="ARBA00023014"/>
    </source>
</evidence>
<keyword evidence="5" id="KW-0408">Iron</keyword>
<feature type="compositionally biased region" description="Basic and acidic residues" evidence="7">
    <location>
        <begin position="247"/>
        <end position="257"/>
    </location>
</feature>
<evidence type="ECO:0000256" key="7">
    <source>
        <dbReference type="SAM" id="MobiDB-lite"/>
    </source>
</evidence>
<keyword evidence="4" id="KW-0479">Metal-binding</keyword>
<evidence type="ECO:0000313" key="10">
    <source>
        <dbReference type="Proteomes" id="UP000016587"/>
    </source>
</evidence>
<dbReference type="InterPro" id="IPR007197">
    <property type="entry name" value="rSAM"/>
</dbReference>
<dbReference type="EMBL" id="CP006585">
    <property type="protein sequence ID" value="AGW13090.1"/>
    <property type="molecule type" value="Genomic_DNA"/>
</dbReference>
<feature type="region of interest" description="Disordered" evidence="7">
    <location>
        <begin position="247"/>
        <end position="266"/>
    </location>
</feature>
<dbReference type="GO" id="GO:0003824">
    <property type="term" value="F:catalytic activity"/>
    <property type="evidence" value="ECO:0007669"/>
    <property type="project" value="InterPro"/>
</dbReference>
<dbReference type="KEGG" id="dgg:DGI_1235"/>
<dbReference type="InterPro" id="IPR034457">
    <property type="entry name" value="Organic_radical-activating"/>
</dbReference>
<dbReference type="GO" id="GO:0051539">
    <property type="term" value="F:4 iron, 4 sulfur cluster binding"/>
    <property type="evidence" value="ECO:0007669"/>
    <property type="project" value="UniProtKB-KW"/>
</dbReference>
<gene>
    <name evidence="9" type="ORF">DGI_1235</name>
</gene>
<evidence type="ECO:0000256" key="2">
    <source>
        <dbReference type="ARBA" id="ARBA00022485"/>
    </source>
</evidence>
<comment type="cofactor">
    <cofactor evidence="1">
        <name>[4Fe-4S] cluster</name>
        <dbReference type="ChEBI" id="CHEBI:49883"/>
    </cofactor>
</comment>
<dbReference type="InterPro" id="IPR058240">
    <property type="entry name" value="rSAM_sf"/>
</dbReference>
<dbReference type="CDD" id="cd01335">
    <property type="entry name" value="Radical_SAM"/>
    <property type="match status" value="1"/>
</dbReference>
<dbReference type="Proteomes" id="UP000016587">
    <property type="component" value="Chromosome"/>
</dbReference>
<dbReference type="SFLD" id="SFLDG01094">
    <property type="entry name" value="Uncharacterised_Radical_SAM_Su"/>
    <property type="match status" value="1"/>
</dbReference>
<dbReference type="PANTHER" id="PTHR30352">
    <property type="entry name" value="PYRUVATE FORMATE-LYASE-ACTIVATING ENZYME"/>
    <property type="match status" value="1"/>
</dbReference>
<dbReference type="PANTHER" id="PTHR30352:SF13">
    <property type="entry name" value="GLYCYL-RADICAL ENZYME ACTIVATING ENZYME YJJW-RELATED"/>
    <property type="match status" value="1"/>
</dbReference>
<evidence type="ECO:0000259" key="8">
    <source>
        <dbReference type="Pfam" id="PF04055"/>
    </source>
</evidence>
<sequence length="266" mass="28451">MNLSKRSKAGMHVVAASPRCAPGGRFVRGACPPDSPGWAQLKGLERLSFCDWPGRNVCVLFFGGCNLACPTCHNGRIAWAPDSVPSLPRAEVLGFLKARASWLDGVVVTGGEAACVPQLAEVLEEIAAFDLPVKLDTNGMLPDVVERLLDRELVAAVAVDVKGPWRLYPALTGLTGLPGLPGLAGGSADPDTAARNLGRMFAMAAHRPGAFQFRCTTVPLLTPEDIEETRQQLPAGFELTLQPYKEPRKYARTDPQARRLSGNVVA</sequence>
<dbReference type="STRING" id="1121448.DGI_1235"/>
<dbReference type="PATRIC" id="fig|1121448.10.peg.1228"/>
<dbReference type="InterPro" id="IPR012840">
    <property type="entry name" value="NrdG2"/>
</dbReference>
<protein>
    <submittedName>
        <fullName evidence="9">Putative Anaerobic ribonucleoside-triphosphate reductase activating enzyme</fullName>
    </submittedName>
</protein>
<evidence type="ECO:0000256" key="1">
    <source>
        <dbReference type="ARBA" id="ARBA00001966"/>
    </source>
</evidence>
<evidence type="ECO:0000256" key="3">
    <source>
        <dbReference type="ARBA" id="ARBA00022691"/>
    </source>
</evidence>
<evidence type="ECO:0000313" key="9">
    <source>
        <dbReference type="EMBL" id="AGW13090.1"/>
    </source>
</evidence>
<evidence type="ECO:0000256" key="5">
    <source>
        <dbReference type="ARBA" id="ARBA00023004"/>
    </source>
</evidence>
<name>T2G938_MEGG1</name>
<accession>T2G938</accession>
<dbReference type="AlphaFoldDB" id="T2G938"/>
<dbReference type="eggNOG" id="COG1180">
    <property type="taxonomic scope" value="Bacteria"/>
</dbReference>
<reference evidence="10" key="2">
    <citation type="submission" date="2013-07" db="EMBL/GenBank/DDBJ databases">
        <authorList>
            <person name="Morais-Silva F.O."/>
            <person name="Rezende A.M."/>
            <person name="Pimentel C."/>
            <person name="Resende D.M."/>
            <person name="Santos C.I."/>
            <person name="Clemente C."/>
            <person name="de Oliveira L.M."/>
            <person name="da Silva S.M."/>
            <person name="Costa D.A."/>
            <person name="Varela-Raposo A."/>
            <person name="Horacio E.C.A."/>
            <person name="Matos M."/>
            <person name="Flores O."/>
            <person name="Ruiz J.C."/>
            <person name="Rodrigues-Pousada C."/>
        </authorList>
    </citation>
    <scope>NUCLEOTIDE SEQUENCE [LARGE SCALE GENOMIC DNA]</scope>
    <source>
        <strain evidence="10">ATCC 19364 / DSM 1382 / NCIMB 9332 / VKM B-1759</strain>
    </source>
</reference>
<dbReference type="HOGENOM" id="CLU_078147_2_0_7"/>
<keyword evidence="3" id="KW-0949">S-adenosyl-L-methionine</keyword>
<organism evidence="9 10">
    <name type="scientific">Megalodesulfovibrio gigas (strain ATCC 19364 / DSM 1382 / NCIMB 9332 / VKM B-1759)</name>
    <name type="common">Desulfovibrio gigas</name>
    <dbReference type="NCBI Taxonomy" id="1121448"/>
    <lineage>
        <taxon>Bacteria</taxon>
        <taxon>Pseudomonadati</taxon>
        <taxon>Thermodesulfobacteriota</taxon>
        <taxon>Desulfovibrionia</taxon>
        <taxon>Desulfovibrionales</taxon>
        <taxon>Desulfovibrionaceae</taxon>
        <taxon>Megalodesulfovibrio</taxon>
    </lineage>
</organism>
<keyword evidence="2" id="KW-0004">4Fe-4S</keyword>
<keyword evidence="10" id="KW-1185">Reference proteome</keyword>
<reference evidence="9 10" key="1">
    <citation type="journal article" date="2013" name="J. Bacteriol.">
        <title>Roles of HynAB and Ech, the only two hydrogenases found in the model sulfate reducer Desulfovibrio gigas.</title>
        <authorList>
            <person name="Morais-Silva F.O."/>
            <person name="Santos C.I."/>
            <person name="Rodrigues R."/>
            <person name="Pereira I.A."/>
            <person name="Rodrigues-Pousada C."/>
        </authorList>
    </citation>
    <scope>NUCLEOTIDE SEQUENCE [LARGE SCALE GENOMIC DNA]</scope>
    <source>
        <strain evidence="10">ATCC 19364 / DSM 1382 / NCIMB 9332 / VKM B-1759</strain>
    </source>
</reference>
<dbReference type="InterPro" id="IPR013785">
    <property type="entry name" value="Aldolase_TIM"/>
</dbReference>
<dbReference type="Pfam" id="PF04055">
    <property type="entry name" value="Radical_SAM"/>
    <property type="match status" value="1"/>
</dbReference>
<keyword evidence="6" id="KW-0411">Iron-sulfur</keyword>
<proteinExistence type="predicted"/>